<proteinExistence type="predicted"/>
<dbReference type="InterPro" id="IPR026268">
    <property type="entry name" value="RseC"/>
</dbReference>
<evidence type="ECO:0000256" key="1">
    <source>
        <dbReference type="SAM" id="Phobius"/>
    </source>
</evidence>
<dbReference type="PANTHER" id="PTHR35867">
    <property type="entry name" value="PROTEIN RSEC"/>
    <property type="match status" value="1"/>
</dbReference>
<reference evidence="2 3" key="1">
    <citation type="submission" date="2020-04" db="EMBL/GenBank/DDBJ databases">
        <title>Genomic insights into acetone-butanol-ethanol (ABE) fermentation by sequencing solventogenic clostridia strains.</title>
        <authorList>
            <person name="Brown S."/>
        </authorList>
    </citation>
    <scope>NUCLEOTIDE SEQUENCE [LARGE SCALE GENOMIC DNA]</scope>
    <source>
        <strain evidence="2 3">DJ011</strain>
    </source>
</reference>
<comment type="caution">
    <text evidence="2">The sequence shown here is derived from an EMBL/GenBank/DDBJ whole genome shotgun (WGS) entry which is preliminary data.</text>
</comment>
<keyword evidence="1" id="KW-0472">Membrane</keyword>
<keyword evidence="1" id="KW-1133">Transmembrane helix</keyword>
<accession>A0A923J168</accession>
<sequence>MNQIGYVKEVKGTKAYVMFKRMSECGDKCASCSGHCEAPPLILDMDNTLLAETGDTVEVIMEDNTFFKFTFFAYVVPLILMLLGISIGYILTYNELTSAFTGLAFLGVSYGILRIVNNNHKKNKKETVSMVRIVPNEELARLGL</sequence>
<keyword evidence="3" id="KW-1185">Reference proteome</keyword>
<evidence type="ECO:0000313" key="3">
    <source>
        <dbReference type="Proteomes" id="UP000563151"/>
    </source>
</evidence>
<name>A0A923J168_CLOTT</name>
<evidence type="ECO:0000313" key="2">
    <source>
        <dbReference type="EMBL" id="MBC2398469.1"/>
    </source>
</evidence>
<dbReference type="Proteomes" id="UP000563151">
    <property type="component" value="Unassembled WGS sequence"/>
</dbReference>
<dbReference type="AlphaFoldDB" id="A0A923J168"/>
<feature type="transmembrane region" description="Helical" evidence="1">
    <location>
        <begin position="97"/>
        <end position="116"/>
    </location>
</feature>
<organism evidence="2 3">
    <name type="scientific">Clostridium tetanomorphum</name>
    <dbReference type="NCBI Taxonomy" id="1553"/>
    <lineage>
        <taxon>Bacteria</taxon>
        <taxon>Bacillati</taxon>
        <taxon>Bacillota</taxon>
        <taxon>Clostridia</taxon>
        <taxon>Eubacteriales</taxon>
        <taxon>Clostridiaceae</taxon>
        <taxon>Clostridium</taxon>
    </lineage>
</organism>
<dbReference type="InterPro" id="IPR007359">
    <property type="entry name" value="SigmaE_reg_RseC_MucC"/>
</dbReference>
<protein>
    <submittedName>
        <fullName evidence="2">SoxR reducing system RseC family protein</fullName>
    </submittedName>
</protein>
<dbReference type="RefSeq" id="WP_035144751.1">
    <property type="nucleotide sequence ID" value="NZ_JAAZWO010000014.1"/>
</dbReference>
<gene>
    <name evidence="2" type="ORF">HGG79_11900</name>
</gene>
<dbReference type="EMBL" id="JAAZWO010000014">
    <property type="protein sequence ID" value="MBC2398469.1"/>
    <property type="molecule type" value="Genomic_DNA"/>
</dbReference>
<dbReference type="PANTHER" id="PTHR35867:SF1">
    <property type="entry name" value="PROTEIN RSEC"/>
    <property type="match status" value="1"/>
</dbReference>
<dbReference type="Pfam" id="PF04246">
    <property type="entry name" value="RseC_MucC"/>
    <property type="match status" value="1"/>
</dbReference>
<feature type="transmembrane region" description="Helical" evidence="1">
    <location>
        <begin position="71"/>
        <end position="91"/>
    </location>
</feature>
<dbReference type="PIRSF" id="PIRSF004923">
    <property type="entry name" value="RseC"/>
    <property type="match status" value="1"/>
</dbReference>
<keyword evidence="1" id="KW-0812">Transmembrane</keyword>